<evidence type="ECO:0000256" key="3">
    <source>
        <dbReference type="ARBA" id="ARBA00022512"/>
    </source>
</evidence>
<dbReference type="PANTHER" id="PTHR31316">
    <property type="entry name" value="BETA-GLUCOSIDASE-LIKE PROTEIN NCA3, MITOCHONDRIAL-RELATED"/>
    <property type="match status" value="1"/>
</dbReference>
<dbReference type="GO" id="GO:0009986">
    <property type="term" value="C:cell surface"/>
    <property type="evidence" value="ECO:0007669"/>
    <property type="project" value="TreeGrafter"/>
</dbReference>
<dbReference type="GO" id="GO:0031505">
    <property type="term" value="P:fungal-type cell wall organization"/>
    <property type="evidence" value="ECO:0007669"/>
    <property type="project" value="TreeGrafter"/>
</dbReference>
<evidence type="ECO:0000313" key="13">
    <source>
        <dbReference type="EMBL" id="CAI4039644.1"/>
    </source>
</evidence>
<keyword evidence="8" id="KW-0326">Glycosidase</keyword>
<protein>
    <submittedName>
        <fullName evidence="13">Uncharacterized protein</fullName>
    </submittedName>
</protein>
<evidence type="ECO:0000256" key="8">
    <source>
        <dbReference type="ARBA" id="ARBA00023295"/>
    </source>
</evidence>
<dbReference type="Proteomes" id="UP001161438">
    <property type="component" value="Chromosome 9"/>
</dbReference>
<keyword evidence="7" id="KW-0119">Carbohydrate metabolism</keyword>
<feature type="signal peptide" evidence="12">
    <location>
        <begin position="1"/>
        <end position="19"/>
    </location>
</feature>
<dbReference type="EMBL" id="OX365765">
    <property type="protein sequence ID" value="CAI4039644.1"/>
    <property type="molecule type" value="Genomic_DNA"/>
</dbReference>
<comment type="subcellular location">
    <subcellularLocation>
        <location evidence="1">Secreted</location>
        <location evidence="1">Cell wall</location>
    </subcellularLocation>
</comment>
<dbReference type="Pfam" id="PF03856">
    <property type="entry name" value="SUN"/>
    <property type="match status" value="1"/>
</dbReference>
<dbReference type="RefSeq" id="XP_056082759.1">
    <property type="nucleotide sequence ID" value="XM_056223137.1"/>
</dbReference>
<feature type="compositionally biased region" description="Low complexity" evidence="11">
    <location>
        <begin position="123"/>
        <end position="208"/>
    </location>
</feature>
<dbReference type="AlphaFoldDB" id="A0AA35IZ65"/>
<comment type="similarity">
    <text evidence="2">Belongs to the SUN family.</text>
</comment>
<evidence type="ECO:0000256" key="6">
    <source>
        <dbReference type="ARBA" id="ARBA00022801"/>
    </source>
</evidence>
<dbReference type="InterPro" id="IPR005556">
    <property type="entry name" value="SUN"/>
</dbReference>
<name>A0AA35IZ65_SACMI</name>
<proteinExistence type="inferred from homology"/>
<keyword evidence="14" id="KW-1185">Reference proteome</keyword>
<evidence type="ECO:0000256" key="10">
    <source>
        <dbReference type="ARBA" id="ARBA00023326"/>
    </source>
</evidence>
<keyword evidence="4" id="KW-0964">Secreted</keyword>
<feature type="region of interest" description="Disordered" evidence="11">
    <location>
        <begin position="119"/>
        <end position="208"/>
    </location>
</feature>
<evidence type="ECO:0000256" key="11">
    <source>
        <dbReference type="SAM" id="MobiDB-lite"/>
    </source>
</evidence>
<dbReference type="GO" id="GO:0009277">
    <property type="term" value="C:fungal-type cell wall"/>
    <property type="evidence" value="ECO:0007669"/>
    <property type="project" value="TreeGrafter"/>
</dbReference>
<dbReference type="GO" id="GO:0000272">
    <property type="term" value="P:polysaccharide catabolic process"/>
    <property type="evidence" value="ECO:0007669"/>
    <property type="project" value="UniProtKB-KW"/>
</dbReference>
<sequence>MKFSTAVTTLISSGAIVSALPHVDVHQEDSHQHKRAVAYKYVYETVVVDSDGHTVTPTAVEATSADAVAIQTAVTTTSVLAPTSSAAGTVGSASVAVSSVALAKNERISNVATSATVLTPQGTSSSSATSALESSSASSSSAEKNSKTSTVASTSSATQSSASSSSATQSSAISSSATQSSASSSAKSSASSSSSGSQPTSSSSASGSIYGDLADFSGPSEKFHDGTIPCDKFPSGQGVIPINWIGEGGWSGVENTDTSTGGSCKEGSYCSYSCQPGMSKTQWPSDQPSDGRSVGGLLCKNGYLYRSNTDADYLCEWGVDAAYVVSKLSQGVAICRTDYPGTENMVIPTYVEGGNSLPLTVVDQDSYFTWEGKKTSAQYYVNNAGVSVEDGCIWGTSGSGIGNWAPLNFGAGSTDGVTYLSLIPNPNNSDALNYNVKIVAADESSNVIGECVYENGKFSGGADGCTVSVTSGKAHFVLYN</sequence>
<evidence type="ECO:0000256" key="9">
    <source>
        <dbReference type="ARBA" id="ARBA00023316"/>
    </source>
</evidence>
<dbReference type="InterPro" id="IPR051526">
    <property type="entry name" value="Beta-Glucosidase_SUN"/>
</dbReference>
<dbReference type="PANTHER" id="PTHR31316:SF0">
    <property type="entry name" value="SECRETED BETA-GLUCOSIDASE SIM1-RELATED"/>
    <property type="match status" value="1"/>
</dbReference>
<dbReference type="GO" id="GO:0016798">
    <property type="term" value="F:hydrolase activity, acting on glycosyl bonds"/>
    <property type="evidence" value="ECO:0007669"/>
    <property type="project" value="UniProtKB-KW"/>
</dbReference>
<keyword evidence="3" id="KW-0134">Cell wall</keyword>
<gene>
    <name evidence="13" type="primary">SMKI09G0510</name>
    <name evidence="13" type="ORF">SMKI_09G0510</name>
</gene>
<keyword evidence="6" id="KW-0378">Hydrolase</keyword>
<evidence type="ECO:0000313" key="14">
    <source>
        <dbReference type="Proteomes" id="UP001161438"/>
    </source>
</evidence>
<keyword evidence="9" id="KW-0961">Cell wall biogenesis/degradation</keyword>
<evidence type="ECO:0000256" key="12">
    <source>
        <dbReference type="SAM" id="SignalP"/>
    </source>
</evidence>
<accession>A0AA35IZ65</accession>
<reference evidence="13" key="1">
    <citation type="submission" date="2022-10" db="EMBL/GenBank/DDBJ databases">
        <authorList>
            <person name="Byrne P K."/>
        </authorList>
    </citation>
    <scope>NUCLEOTIDE SEQUENCE</scope>
    <source>
        <strain evidence="13">IFO1815</strain>
    </source>
</reference>
<feature type="chain" id="PRO_5041270883" evidence="12">
    <location>
        <begin position="20"/>
        <end position="480"/>
    </location>
</feature>
<keyword evidence="5 12" id="KW-0732">Signal</keyword>
<organism evidence="13 14">
    <name type="scientific">Saccharomyces mikatae IFO 1815</name>
    <dbReference type="NCBI Taxonomy" id="226126"/>
    <lineage>
        <taxon>Eukaryota</taxon>
        <taxon>Fungi</taxon>
        <taxon>Dikarya</taxon>
        <taxon>Ascomycota</taxon>
        <taxon>Saccharomycotina</taxon>
        <taxon>Saccharomycetes</taxon>
        <taxon>Saccharomycetales</taxon>
        <taxon>Saccharomycetaceae</taxon>
        <taxon>Saccharomyces</taxon>
    </lineage>
</organism>
<evidence type="ECO:0000256" key="7">
    <source>
        <dbReference type="ARBA" id="ARBA00023277"/>
    </source>
</evidence>
<keyword evidence="10" id="KW-0624">Polysaccharide degradation</keyword>
<evidence type="ECO:0000256" key="2">
    <source>
        <dbReference type="ARBA" id="ARBA00010579"/>
    </source>
</evidence>
<evidence type="ECO:0000256" key="1">
    <source>
        <dbReference type="ARBA" id="ARBA00004191"/>
    </source>
</evidence>
<dbReference type="GeneID" id="80918855"/>
<evidence type="ECO:0000256" key="4">
    <source>
        <dbReference type="ARBA" id="ARBA00022525"/>
    </source>
</evidence>
<evidence type="ECO:0000256" key="5">
    <source>
        <dbReference type="ARBA" id="ARBA00022729"/>
    </source>
</evidence>